<protein>
    <submittedName>
        <fullName evidence="4">GIY-YIG nuclease family protein</fullName>
    </submittedName>
</protein>
<dbReference type="InterPro" id="IPR035901">
    <property type="entry name" value="GIY-YIG_endonuc_sf"/>
</dbReference>
<evidence type="ECO:0000256" key="2">
    <source>
        <dbReference type="SAM" id="MobiDB-lite"/>
    </source>
</evidence>
<feature type="region of interest" description="Disordered" evidence="2">
    <location>
        <begin position="79"/>
        <end position="106"/>
    </location>
</feature>
<comment type="similarity">
    <text evidence="1">Belongs to the UPF0213 family.</text>
</comment>
<organism evidence="4 5">
    <name type="scientific">Mycetocola manganoxydans</name>
    <dbReference type="NCBI Taxonomy" id="699879"/>
    <lineage>
        <taxon>Bacteria</taxon>
        <taxon>Bacillati</taxon>
        <taxon>Actinomycetota</taxon>
        <taxon>Actinomycetes</taxon>
        <taxon>Micrococcales</taxon>
        <taxon>Microbacteriaceae</taxon>
        <taxon>Mycetocola</taxon>
    </lineage>
</organism>
<dbReference type="OrthoDB" id="9797095at2"/>
<keyword evidence="5" id="KW-1185">Reference proteome</keyword>
<proteinExistence type="inferred from homology"/>
<name>A0A3L6ZQL5_9MICO</name>
<comment type="caution">
    <text evidence="4">The sequence shown here is derived from an EMBL/GenBank/DDBJ whole genome shotgun (WGS) entry which is preliminary data.</text>
</comment>
<evidence type="ECO:0000256" key="1">
    <source>
        <dbReference type="ARBA" id="ARBA00007435"/>
    </source>
</evidence>
<dbReference type="AlphaFoldDB" id="A0A3L6ZQL5"/>
<dbReference type="InterPro" id="IPR000305">
    <property type="entry name" value="GIY-YIG_endonuc"/>
</dbReference>
<accession>A0A3L6ZQL5</accession>
<dbReference type="PANTHER" id="PTHR34477:SF5">
    <property type="entry name" value="BSL5627 PROTEIN"/>
    <property type="match status" value="1"/>
</dbReference>
<dbReference type="RefSeq" id="WP_121673268.1">
    <property type="nucleotide sequence ID" value="NZ_BMXM01000007.1"/>
</dbReference>
<evidence type="ECO:0000259" key="3">
    <source>
        <dbReference type="PROSITE" id="PS50164"/>
    </source>
</evidence>
<dbReference type="EMBL" id="RCUV01000011">
    <property type="protein sequence ID" value="RLP70210.1"/>
    <property type="molecule type" value="Genomic_DNA"/>
</dbReference>
<dbReference type="PROSITE" id="PS50164">
    <property type="entry name" value="GIY_YIG"/>
    <property type="match status" value="1"/>
</dbReference>
<dbReference type="Pfam" id="PF01541">
    <property type="entry name" value="GIY-YIG"/>
    <property type="match status" value="1"/>
</dbReference>
<dbReference type="SUPFAM" id="SSF82771">
    <property type="entry name" value="GIY-YIG endonuclease"/>
    <property type="match status" value="1"/>
</dbReference>
<dbReference type="Gene3D" id="3.40.1440.10">
    <property type="entry name" value="GIY-YIG endonuclease"/>
    <property type="match status" value="1"/>
</dbReference>
<dbReference type="PANTHER" id="PTHR34477">
    <property type="entry name" value="UPF0213 PROTEIN YHBQ"/>
    <property type="match status" value="1"/>
</dbReference>
<dbReference type="Proteomes" id="UP000270299">
    <property type="component" value="Unassembled WGS sequence"/>
</dbReference>
<dbReference type="InterPro" id="IPR050190">
    <property type="entry name" value="UPF0213_domain"/>
</dbReference>
<feature type="domain" description="GIY-YIG" evidence="3">
    <location>
        <begin position="1"/>
        <end position="75"/>
    </location>
</feature>
<evidence type="ECO:0000313" key="4">
    <source>
        <dbReference type="EMBL" id="RLP70210.1"/>
    </source>
</evidence>
<gene>
    <name evidence="4" type="ORF">D9V29_10450</name>
</gene>
<evidence type="ECO:0000313" key="5">
    <source>
        <dbReference type="Proteomes" id="UP000270299"/>
    </source>
</evidence>
<reference evidence="4 5" key="1">
    <citation type="submission" date="2018-10" db="EMBL/GenBank/DDBJ databases">
        <authorList>
            <person name="Li J."/>
        </authorList>
    </citation>
    <scope>NUCLEOTIDE SEQUENCE [LARGE SCALE GENOMIC DNA]</scope>
    <source>
        <strain evidence="4 5">CCTCC AB209002</strain>
    </source>
</reference>
<sequence length="106" mass="12263">MPYMYILRRSDGSLYTGSTWDLSRRMNLLDPGLDAAKSSRRHALELVYFEYFDRLDAAFYRERDVHAWSRRRKAALIAEGPGTRVPAQQEHSALRSGWRPPPSVPP</sequence>